<dbReference type="GO" id="GO:0004497">
    <property type="term" value="F:monooxygenase activity"/>
    <property type="evidence" value="ECO:0007669"/>
    <property type="project" value="UniProtKB-KW"/>
</dbReference>
<reference evidence="2 3" key="1">
    <citation type="submission" date="2019-08" db="EMBL/GenBank/DDBJ databases">
        <title>Archangium and Cystobacter genomes.</title>
        <authorList>
            <person name="Chen I.-C.K."/>
            <person name="Wielgoss S."/>
        </authorList>
    </citation>
    <scope>NUCLEOTIDE SEQUENCE [LARGE SCALE GENOMIC DNA]</scope>
    <source>
        <strain evidence="2 3">Cbm 6</strain>
    </source>
</reference>
<evidence type="ECO:0000313" key="2">
    <source>
        <dbReference type="EMBL" id="WNG48834.1"/>
    </source>
</evidence>
<dbReference type="PANTHER" id="PTHR33336:SF15">
    <property type="entry name" value="ABM DOMAIN-CONTAINING PROTEIN"/>
    <property type="match status" value="1"/>
</dbReference>
<protein>
    <submittedName>
        <fullName evidence="2">Antibiotic biosynthesis monooxygenase</fullName>
    </submittedName>
</protein>
<dbReference type="InterPro" id="IPR011008">
    <property type="entry name" value="Dimeric_a/b-barrel"/>
</dbReference>
<dbReference type="PANTHER" id="PTHR33336">
    <property type="entry name" value="QUINOL MONOOXYGENASE YGIN-RELATED"/>
    <property type="match status" value="1"/>
</dbReference>
<dbReference type="Proteomes" id="UP001611383">
    <property type="component" value="Chromosome"/>
</dbReference>
<evidence type="ECO:0000313" key="3">
    <source>
        <dbReference type="Proteomes" id="UP001611383"/>
    </source>
</evidence>
<accession>A0ABY9X0A5</accession>
<dbReference type="SUPFAM" id="SSF54909">
    <property type="entry name" value="Dimeric alpha+beta barrel"/>
    <property type="match status" value="1"/>
</dbReference>
<dbReference type="RefSeq" id="WP_395806496.1">
    <property type="nucleotide sequence ID" value="NZ_CP043494.1"/>
</dbReference>
<name>A0ABY9X0A5_9BACT</name>
<dbReference type="EMBL" id="CP043494">
    <property type="protein sequence ID" value="WNG48834.1"/>
    <property type="molecule type" value="Genomic_DNA"/>
</dbReference>
<evidence type="ECO:0000259" key="1">
    <source>
        <dbReference type="PROSITE" id="PS51725"/>
    </source>
</evidence>
<keyword evidence="3" id="KW-1185">Reference proteome</keyword>
<proteinExistence type="predicted"/>
<organism evidence="2 3">
    <name type="scientific">Archangium minus</name>
    <dbReference type="NCBI Taxonomy" id="83450"/>
    <lineage>
        <taxon>Bacteria</taxon>
        <taxon>Pseudomonadati</taxon>
        <taxon>Myxococcota</taxon>
        <taxon>Myxococcia</taxon>
        <taxon>Myxococcales</taxon>
        <taxon>Cystobacterineae</taxon>
        <taxon>Archangiaceae</taxon>
        <taxon>Archangium</taxon>
    </lineage>
</organism>
<dbReference type="InterPro" id="IPR050744">
    <property type="entry name" value="AI-2_Isomerase_LsrG"/>
</dbReference>
<gene>
    <name evidence="2" type="ORF">F0U60_35500</name>
</gene>
<dbReference type="PROSITE" id="PS51725">
    <property type="entry name" value="ABM"/>
    <property type="match status" value="1"/>
</dbReference>
<sequence length="109" mass="12742">MNASGKVVFVVSLHTKEGRQDEFLSLLTPLLDAMRHEKTFINAVLHRDATDPTRFMIYETWADLADVRDVQMKRDYRAAYEAALPDLLREPRQVQFWQPLRGDFKVFAD</sequence>
<feature type="domain" description="ABM" evidence="1">
    <location>
        <begin position="7"/>
        <end position="96"/>
    </location>
</feature>
<keyword evidence="2" id="KW-0503">Monooxygenase</keyword>
<keyword evidence="2" id="KW-0560">Oxidoreductase</keyword>
<dbReference type="InterPro" id="IPR007138">
    <property type="entry name" value="ABM_dom"/>
</dbReference>
<dbReference type="Gene3D" id="3.30.70.100">
    <property type="match status" value="1"/>
</dbReference>
<dbReference type="Pfam" id="PF03992">
    <property type="entry name" value="ABM"/>
    <property type="match status" value="1"/>
</dbReference>